<accession>A0A840S4H2</accession>
<evidence type="ECO:0000313" key="3">
    <source>
        <dbReference type="Proteomes" id="UP000554837"/>
    </source>
</evidence>
<dbReference type="SUPFAM" id="SSF53335">
    <property type="entry name" value="S-adenosyl-L-methionine-dependent methyltransferases"/>
    <property type="match status" value="1"/>
</dbReference>
<name>A0A840S4H2_9BURK</name>
<sequence>MSPVLPDPLALQRQRRRLLRSPRTPWLQALMAERLAERLAWFKLEAQRVVLWQGLAGGGAQALRERFPQAVQVWVEESPWLEVARRQAAPWWQPWRKGRTEWQQPQHVPTGQAQLLWANLGLLGTATPDVLFQSWQSALAPEGFLLFSTLGPDSFKELRALYAAQGWGPAGPDWIDLHDLGDALLRSGFSDPVMDQERITLTWADGEALWCDLAALGGNLAQGRFAGLRSPRWKARWVAAAEAALRGADGRLSLTLEFVCGHAIRPQPRLPGESTVSLDSLKQQLTQRRKP</sequence>
<dbReference type="Proteomes" id="UP000554837">
    <property type="component" value="Unassembled WGS sequence"/>
</dbReference>
<proteinExistence type="predicted"/>
<dbReference type="AlphaFoldDB" id="A0A840S4H2"/>
<comment type="caution">
    <text evidence="2">The sequence shown here is derived from an EMBL/GenBank/DDBJ whole genome shotgun (WGS) entry which is preliminary data.</text>
</comment>
<gene>
    <name evidence="2" type="ORF">HNQ51_000834</name>
</gene>
<dbReference type="RefSeq" id="WP_175423672.1">
    <property type="nucleotide sequence ID" value="NZ_CP040709.1"/>
</dbReference>
<dbReference type="EC" id="2.1.1.197" evidence="2"/>
<keyword evidence="3" id="KW-1185">Reference proteome</keyword>
<reference evidence="2 3" key="1">
    <citation type="submission" date="2020-08" db="EMBL/GenBank/DDBJ databases">
        <title>Genomic Encyclopedia of Type Strains, Phase IV (KMG-IV): sequencing the most valuable type-strain genomes for metagenomic binning, comparative biology and taxonomic classification.</title>
        <authorList>
            <person name="Goeker M."/>
        </authorList>
    </citation>
    <scope>NUCLEOTIDE SEQUENCE [LARGE SCALE GENOMIC DNA]</scope>
    <source>
        <strain evidence="2 3">DSM 23958</strain>
    </source>
</reference>
<organism evidence="2 3">
    <name type="scientific">Inhella inkyongensis</name>
    <dbReference type="NCBI Taxonomy" id="392593"/>
    <lineage>
        <taxon>Bacteria</taxon>
        <taxon>Pseudomonadati</taxon>
        <taxon>Pseudomonadota</taxon>
        <taxon>Betaproteobacteria</taxon>
        <taxon>Burkholderiales</taxon>
        <taxon>Sphaerotilaceae</taxon>
        <taxon>Inhella</taxon>
    </lineage>
</organism>
<dbReference type="GO" id="GO:0032259">
    <property type="term" value="P:methylation"/>
    <property type="evidence" value="ECO:0007669"/>
    <property type="project" value="UniProtKB-KW"/>
</dbReference>
<feature type="compositionally biased region" description="Polar residues" evidence="1">
    <location>
        <begin position="274"/>
        <end position="291"/>
    </location>
</feature>
<dbReference type="Gene3D" id="3.40.50.150">
    <property type="entry name" value="Vaccinia Virus protein VP39"/>
    <property type="match status" value="1"/>
</dbReference>
<feature type="region of interest" description="Disordered" evidence="1">
    <location>
        <begin position="270"/>
        <end position="291"/>
    </location>
</feature>
<evidence type="ECO:0000313" key="2">
    <source>
        <dbReference type="EMBL" id="MBB5203541.1"/>
    </source>
</evidence>
<keyword evidence="2" id="KW-0489">Methyltransferase</keyword>
<protein>
    <submittedName>
        <fullName evidence="2">Malonyl-CoA O-methyltransferase</fullName>
        <ecNumber evidence="2">2.1.1.197</ecNumber>
    </submittedName>
</protein>
<evidence type="ECO:0000256" key="1">
    <source>
        <dbReference type="SAM" id="MobiDB-lite"/>
    </source>
</evidence>
<keyword evidence="2" id="KW-0808">Transferase</keyword>
<dbReference type="EMBL" id="JACHHO010000001">
    <property type="protein sequence ID" value="MBB5203541.1"/>
    <property type="molecule type" value="Genomic_DNA"/>
</dbReference>
<dbReference type="InterPro" id="IPR029063">
    <property type="entry name" value="SAM-dependent_MTases_sf"/>
</dbReference>
<dbReference type="GO" id="GO:0102130">
    <property type="term" value="F:malonyl-CoA methyltransferase activity"/>
    <property type="evidence" value="ECO:0007669"/>
    <property type="project" value="UniProtKB-EC"/>
</dbReference>